<proteinExistence type="predicted"/>
<feature type="compositionally biased region" description="Low complexity" evidence="1">
    <location>
        <begin position="770"/>
        <end position="782"/>
    </location>
</feature>
<gene>
    <name evidence="4" type="ordered locus">Despr_1733</name>
</gene>
<feature type="region of interest" description="Disordered" evidence="1">
    <location>
        <begin position="510"/>
        <end position="850"/>
    </location>
</feature>
<feature type="compositionally biased region" description="Basic and acidic residues" evidence="1">
    <location>
        <begin position="783"/>
        <end position="793"/>
    </location>
</feature>
<name>A0A7U3YM30_DESPD</name>
<feature type="chain" id="PRO_5030694792" evidence="2">
    <location>
        <begin position="28"/>
        <end position="850"/>
    </location>
</feature>
<feature type="compositionally biased region" description="Low complexity" evidence="1">
    <location>
        <begin position="639"/>
        <end position="650"/>
    </location>
</feature>
<dbReference type="InterPro" id="IPR046535">
    <property type="entry name" value="DUF6600"/>
</dbReference>
<keyword evidence="5" id="KW-1185">Reference proteome</keyword>
<dbReference type="AlphaFoldDB" id="A0A7U3YM30"/>
<feature type="compositionally biased region" description="Basic and acidic residues" evidence="1">
    <location>
        <begin position="538"/>
        <end position="589"/>
    </location>
</feature>
<dbReference type="Pfam" id="PF20245">
    <property type="entry name" value="DUF6600"/>
    <property type="match status" value="1"/>
</dbReference>
<evidence type="ECO:0000256" key="2">
    <source>
        <dbReference type="SAM" id="SignalP"/>
    </source>
</evidence>
<keyword evidence="2" id="KW-0732">Signal</keyword>
<feature type="compositionally biased region" description="Basic and acidic residues" evidence="1">
    <location>
        <begin position="510"/>
        <end position="528"/>
    </location>
</feature>
<evidence type="ECO:0000259" key="3">
    <source>
        <dbReference type="Pfam" id="PF04773"/>
    </source>
</evidence>
<evidence type="ECO:0000313" key="4">
    <source>
        <dbReference type="EMBL" id="ADW17883.1"/>
    </source>
</evidence>
<feature type="compositionally biased region" description="Basic and acidic residues" evidence="1">
    <location>
        <begin position="800"/>
        <end position="823"/>
    </location>
</feature>
<evidence type="ECO:0000313" key="5">
    <source>
        <dbReference type="Proteomes" id="UP000006365"/>
    </source>
</evidence>
<sequence>MRSNRRHFVLPLFLLFALFLFTVPSWAASDQYGILVGRIAHVDGQLLRYVEEEKDWVQTVQDAPFGLEDALYSGDDARAEFILPNGTWMRIGENTQVQLIDLNPEATTVDVASGLARLYNKSGNAVAKLTTPFGYVVAPSGSAVDLYVGDESLEVIAVRGEVDFVHDGTGTRYPIREGGDSLIADKRATAPGRGTVDGDWDDWNGQRENLWADRQRSRSASADLLPEPIRDESYVLDDNGRWERVYYEGAYRDMWRPTVVEPSWRPFTAGRWISYYGDNCWIPDEPFGYVTHHYGSWVYVDSFSSWYWMPPVVRRYPQTPSLVLLFGWYPGRVGWFHSRDHIGWVPLAPHEHYYGHRPWGHHTKLIHRSRRPKIDIHRYRYLDEAVVVHRDHFHQGKRYGEHARRDVRKSDIVKQYKPVAAISPAKGDKQRFSVIDREVARKPHNTVARRIDANQKRIKESGRFDRARIEKELQRARIGTKPSLAAPAVAAPMLTPKLVEADKVRAPLDKTSLPRKEIKAKERERRLAPETNRPGFVPRERERGERPRLPGENGEQREQKTIIPPVRDESNRDLRDQGPPDRDRDRLPRGENQTLRSPRETEQQERVNRQPKVPERQQHPKELQPRPEQDASERRQQFQRDWQLQQPQERQGQRQKEPQETLRQRQEEQQGKQQDILRQRQPEEVRSRPEQGAPERRQKEPQETLRQRQQEERQQQELQRRQREEEFNNQRQLQRQQQLEDQRRREQEAQRQRQLEIKQRQEQAEREQRQQALQRRQQQELQQRQEMENRQRQQELQQRQQREQQRQEALRRQQQEEQQKVRQEQQTAPKKKNPSPEELLKLQQQRGWPQ</sequence>
<dbReference type="Pfam" id="PF04773">
    <property type="entry name" value="FecR"/>
    <property type="match status" value="1"/>
</dbReference>
<accession>A0A7U3YM30</accession>
<reference evidence="4 5" key="1">
    <citation type="journal article" date="2011" name="Stand. Genomic Sci.">
        <title>Complete genome sequence of Desulfobulbus propionicus type strain (1pr3).</title>
        <authorList>
            <person name="Pagani I."/>
            <person name="Lapidus A."/>
            <person name="Nolan M."/>
            <person name="Lucas S."/>
            <person name="Hammon N."/>
            <person name="Deshpande S."/>
            <person name="Cheng J.F."/>
            <person name="Chertkov O."/>
            <person name="Davenport K."/>
            <person name="Tapia R."/>
            <person name="Han C."/>
            <person name="Goodwin L."/>
            <person name="Pitluck S."/>
            <person name="Liolios K."/>
            <person name="Mavromatis K."/>
            <person name="Ivanova N."/>
            <person name="Mikhailova N."/>
            <person name="Pati A."/>
            <person name="Chen A."/>
            <person name="Palaniappan K."/>
            <person name="Land M."/>
            <person name="Hauser L."/>
            <person name="Chang Y.J."/>
            <person name="Jeffries C.D."/>
            <person name="Detter J.C."/>
            <person name="Brambilla E."/>
            <person name="Kannan K.P."/>
            <person name="Djao O.D."/>
            <person name="Rohde M."/>
            <person name="Pukall R."/>
            <person name="Spring S."/>
            <person name="Goker M."/>
            <person name="Sikorski J."/>
            <person name="Woyke T."/>
            <person name="Bristow J."/>
            <person name="Eisen J.A."/>
            <person name="Markowitz V."/>
            <person name="Hugenholtz P."/>
            <person name="Kyrpides N.C."/>
            <person name="Klenk H.P."/>
        </authorList>
    </citation>
    <scope>NUCLEOTIDE SEQUENCE [LARGE SCALE GENOMIC DNA]</scope>
    <source>
        <strain evidence="5">ATCC 33891 / DSM 2032 / 1pr3</strain>
    </source>
</reference>
<feature type="compositionally biased region" description="Basic and acidic residues" evidence="1">
    <location>
        <begin position="738"/>
        <end position="769"/>
    </location>
</feature>
<dbReference type="EMBL" id="CP002364">
    <property type="protein sequence ID" value="ADW17883.1"/>
    <property type="molecule type" value="Genomic_DNA"/>
</dbReference>
<dbReference type="KEGG" id="dpr:Despr_1733"/>
<feature type="compositionally biased region" description="Basic and acidic residues" evidence="1">
    <location>
        <begin position="651"/>
        <end position="728"/>
    </location>
</feature>
<organism evidence="4 5">
    <name type="scientific">Desulfobulbus propionicus (strain ATCC 33891 / DSM 2032 / VKM B-1956 / 1pr3)</name>
    <dbReference type="NCBI Taxonomy" id="577650"/>
    <lineage>
        <taxon>Bacteria</taxon>
        <taxon>Pseudomonadati</taxon>
        <taxon>Thermodesulfobacteriota</taxon>
        <taxon>Desulfobulbia</taxon>
        <taxon>Desulfobulbales</taxon>
        <taxon>Desulfobulbaceae</taxon>
        <taxon>Desulfobulbus</taxon>
    </lineage>
</organism>
<dbReference type="InterPro" id="IPR006860">
    <property type="entry name" value="FecR"/>
</dbReference>
<dbReference type="RefSeq" id="WP_015724424.1">
    <property type="nucleotide sequence ID" value="NC_014972.1"/>
</dbReference>
<protein>
    <submittedName>
        <fullName evidence="4">Chromosome segregation ATPase</fullName>
    </submittedName>
</protein>
<feature type="domain" description="FecR protein" evidence="3">
    <location>
        <begin position="71"/>
        <end position="162"/>
    </location>
</feature>
<dbReference type="Proteomes" id="UP000006365">
    <property type="component" value="Chromosome"/>
</dbReference>
<feature type="signal peptide" evidence="2">
    <location>
        <begin position="1"/>
        <end position="27"/>
    </location>
</feature>
<feature type="compositionally biased region" description="Basic and acidic residues" evidence="1">
    <location>
        <begin position="597"/>
        <end position="638"/>
    </location>
</feature>
<evidence type="ECO:0000256" key="1">
    <source>
        <dbReference type="SAM" id="MobiDB-lite"/>
    </source>
</evidence>